<sequence length="1315" mass="149562">MAIGVDTSKWKPRKIHGTPAAKFRNILGVGIISFGIICGVYFHFSSITSNLRQATSDGDSNNATQCPVTSKYFTKKTDVDESLTEFQDTKKSVIGPKYIKKNNKANPKKAIKRIKGQKDIRTVLKSKKSEVVKYSEEFEDVCKKSGIDVDAEQLQLLIAISKSLQTDTESESSCSPKLNAQERKSKIRTTLQEYGFKVPEIKITDQRIKKFRKQYKLLTKTNVEKEQILSDRYSQVLLQNLEISSVNTALNDLIPLYNIATNTQYDVLKNNSVYYVNDLVERSSTNGCLFKDYASIPGRPISPKLSENCCKMNFSEIDCSQDELDIVLSGTVKNAKNVLSCKLKIIDNNKSTNSRNKEQIHAENNIENCMNDESGNSISPQNMYMNSRELINENNSTTNNNKRQLLKQTQQHRSCSPDIFDDEVSAILDSDDDERFNHIPSSGKKVYECDTSHQNKRRNSILELNKNWETKNEISNKQVRTSPSIIFDDNVGNNKMPQSCDINTKRTSDQFNNINITLKIEEHIPLSQKSESTKRQSNDFMDLTECIQSKKVFIIENCNTQSSQSNKTKRKSNDLMEITKCISAKITDNTDLTQTNEETNYKTTENIDLTQSSNSNESNDELPFVCLNKSQSLDTTVLLDENEYSAPKNKLTPVNNQVIDLCEDSMKIKGNESIFDEYIHDHSEPNEEFSDIESNIIVSNKISVQCNRDIEVHIDLSQISNNSNELCSKEVNFENIILANGDGEAIIKTASSRNETFEGEVIHSPKNNDYSNVSPKYEDKEIDLTKYLNSENKQKNSIYSSNRNGKRHDIDLTQSPNSTDEGTDEVGNTNHLENHEIEPFTSRNDDQLNSVNRISKEDSDNNDDYDIDLTQDTHDYYDRLKTPIKSQRYICLGKKDDISIDYDEINDYETNECVAVHNDMEIDSAYENEEHPFDYDNIDAKSNTEPNCSQSSEVFEIFDKELDYSLNKSRHENFHLGGLSVINNISKISTYTPDTVKNSILPDNDLSDIDLLEDIKLNNKETTKVMSNVNVGIETPRNSEYLIKTKDVTPMLNYASLSSPERNKELDKYGIKPLKRKRAIQLLTHLYNQTHPIVESCLEDLPSPSKKLCTLKACLKFPRKLISTESSSQTTLDTYESVNRVSSDNRQETSSVTPKKTKSSTKKSTSNTSTVYSKSPRKDLKSPTRSSKSPRKGSKSLGNVLDGENSKENLYDVTNETPCIISIGCEEDDLVFQKREKAKVHSCRVPLHITFHNYVSCRNGLRESILRYEPVNIDVIHKELAGYGHRYDPKDLLKFMDKKCITVKTSDNNPRNERS</sequence>
<name>A0ACC1CJX0_9NEOP</name>
<gene>
    <name evidence="1" type="ORF">K1T71_012568</name>
</gene>
<dbReference type="EMBL" id="CM034409">
    <property type="protein sequence ID" value="KAJ0171805.1"/>
    <property type="molecule type" value="Genomic_DNA"/>
</dbReference>
<evidence type="ECO:0000313" key="1">
    <source>
        <dbReference type="EMBL" id="KAJ0171805.1"/>
    </source>
</evidence>
<organism evidence="1 2">
    <name type="scientific">Dendrolimus kikuchii</name>
    <dbReference type="NCBI Taxonomy" id="765133"/>
    <lineage>
        <taxon>Eukaryota</taxon>
        <taxon>Metazoa</taxon>
        <taxon>Ecdysozoa</taxon>
        <taxon>Arthropoda</taxon>
        <taxon>Hexapoda</taxon>
        <taxon>Insecta</taxon>
        <taxon>Pterygota</taxon>
        <taxon>Neoptera</taxon>
        <taxon>Endopterygota</taxon>
        <taxon>Lepidoptera</taxon>
        <taxon>Glossata</taxon>
        <taxon>Ditrysia</taxon>
        <taxon>Bombycoidea</taxon>
        <taxon>Lasiocampidae</taxon>
        <taxon>Dendrolimus</taxon>
    </lineage>
</organism>
<comment type="caution">
    <text evidence="1">The sequence shown here is derived from an EMBL/GenBank/DDBJ whole genome shotgun (WGS) entry which is preliminary data.</text>
</comment>
<keyword evidence="2" id="KW-1185">Reference proteome</keyword>
<proteinExistence type="predicted"/>
<dbReference type="Proteomes" id="UP000824533">
    <property type="component" value="Linkage Group LG23"/>
</dbReference>
<accession>A0ACC1CJX0</accession>
<reference evidence="1 2" key="1">
    <citation type="journal article" date="2021" name="Front. Genet.">
        <title>Chromosome-Level Genome Assembly Reveals Significant Gene Expansion in the Toll and IMD Signaling Pathways of Dendrolimus kikuchii.</title>
        <authorList>
            <person name="Zhou J."/>
            <person name="Wu P."/>
            <person name="Xiong Z."/>
            <person name="Liu N."/>
            <person name="Zhao N."/>
            <person name="Ji M."/>
            <person name="Qiu Y."/>
            <person name="Yang B."/>
        </authorList>
    </citation>
    <scope>NUCLEOTIDE SEQUENCE [LARGE SCALE GENOMIC DNA]</scope>
    <source>
        <strain evidence="1">Ann1</strain>
    </source>
</reference>
<protein>
    <submittedName>
        <fullName evidence="1">Uncharacterized protein</fullName>
    </submittedName>
</protein>
<evidence type="ECO:0000313" key="2">
    <source>
        <dbReference type="Proteomes" id="UP000824533"/>
    </source>
</evidence>